<dbReference type="OrthoDB" id="313601at2759"/>
<dbReference type="EMBL" id="CAJJDP010000142">
    <property type="protein sequence ID" value="CAD8207570.1"/>
    <property type="molecule type" value="Genomic_DNA"/>
</dbReference>
<name>A0A8S1Y1H4_PAROT</name>
<accession>A0A8S1Y1H4</accession>
<evidence type="ECO:0000313" key="2">
    <source>
        <dbReference type="Proteomes" id="UP000683925"/>
    </source>
</evidence>
<sequence length="437" mass="52453">MQNKEVLQRVFDFYCKQQYIQGQFASFERQQYEATIFTIGKWMHFCRDFQVKINSSRLLELFKKQAKNSKELDFDQFIQLLNVLAGEEGIDCGSYQTNLGLDSWKVCVQKMKTFQRPFQMKGQFERIKDIKYQFKIYHPEVKNDEQIKQILLQRKQQNEQLKLIERKKKAFYKLQFELKHYTKSQLLLKYPTLKELIEKLPDPSKTKTYQTYSSQTKEHDQSVNISQQMQSALTWENLNNFPLATDFINDLMEQEGDDDDQYLKEYQEQRGLENFQKIVIQNNRQHSNLEYHNERQQRSVSDHKQIIQGQRYDELHSMERQYDQNKMFKLKTTSNNSESNNYTSLQYIDSNLIRQQILKQQRQQLQNQNYSVELPRQHLSQGYPEIPIVKEKPTTSKLNISMLKRVQQLSGLETIKEQNLLNKIISQQREKTKIAQK</sequence>
<keyword evidence="2" id="KW-1185">Reference proteome</keyword>
<gene>
    <name evidence="1" type="ORF">POCTA_138.1.T1410100</name>
</gene>
<organism evidence="1 2">
    <name type="scientific">Paramecium octaurelia</name>
    <dbReference type="NCBI Taxonomy" id="43137"/>
    <lineage>
        <taxon>Eukaryota</taxon>
        <taxon>Sar</taxon>
        <taxon>Alveolata</taxon>
        <taxon>Ciliophora</taxon>
        <taxon>Intramacronucleata</taxon>
        <taxon>Oligohymenophorea</taxon>
        <taxon>Peniculida</taxon>
        <taxon>Parameciidae</taxon>
        <taxon>Paramecium</taxon>
    </lineage>
</organism>
<dbReference type="Proteomes" id="UP000683925">
    <property type="component" value="Unassembled WGS sequence"/>
</dbReference>
<dbReference type="AlphaFoldDB" id="A0A8S1Y1H4"/>
<protein>
    <submittedName>
        <fullName evidence="1">Uncharacterized protein</fullName>
    </submittedName>
</protein>
<comment type="caution">
    <text evidence="1">The sequence shown here is derived from an EMBL/GenBank/DDBJ whole genome shotgun (WGS) entry which is preliminary data.</text>
</comment>
<dbReference type="OMA" id="SFERQQY"/>
<proteinExistence type="predicted"/>
<reference evidence="1" key="1">
    <citation type="submission" date="2021-01" db="EMBL/GenBank/DDBJ databases">
        <authorList>
            <consortium name="Genoscope - CEA"/>
            <person name="William W."/>
        </authorList>
    </citation>
    <scope>NUCLEOTIDE SEQUENCE</scope>
</reference>
<evidence type="ECO:0000313" key="1">
    <source>
        <dbReference type="EMBL" id="CAD8207570.1"/>
    </source>
</evidence>